<dbReference type="Proteomes" id="UP001077662">
    <property type="component" value="Unassembled WGS sequence"/>
</dbReference>
<name>A0AAP3DJE3_BRELA</name>
<protein>
    <submittedName>
        <fullName evidence="2">Thioesterase domain-containing protein</fullName>
    </submittedName>
</protein>
<dbReference type="Gene3D" id="3.40.50.1820">
    <property type="entry name" value="alpha/beta hydrolase"/>
    <property type="match status" value="1"/>
</dbReference>
<sequence length="271" mass="30217">MLLNQGDETKSKLILAPPAGGTVIGYMSHAQKLTKIGNVYRLQDPRLSGTIPRHKSLAFQELVQMYTEAISEIYRPGIDYIGGHSLGGRLGYAISSELSRQGLSPKGVIILDTVPIHEVAMEELNIEDDAFKVYVLTAIIGELLNIDPESVKGMSLTKAKQYVLIKAQEDEMFREVMNESFIENYLNVHADNILLFNQSQLSISEIPVSITVIKSTEETIDNLDYNTWQAFSSQRCRTIEVPGSHTSMMTHPHVDTLAKVIHELVMENNKG</sequence>
<organism evidence="2 3">
    <name type="scientific">Brevibacillus laterosporus</name>
    <name type="common">Bacillus laterosporus</name>
    <dbReference type="NCBI Taxonomy" id="1465"/>
    <lineage>
        <taxon>Bacteria</taxon>
        <taxon>Bacillati</taxon>
        <taxon>Bacillota</taxon>
        <taxon>Bacilli</taxon>
        <taxon>Bacillales</taxon>
        <taxon>Paenibacillaceae</taxon>
        <taxon>Brevibacillus</taxon>
    </lineage>
</organism>
<dbReference type="EMBL" id="JAPTNE010000038">
    <property type="protein sequence ID" value="MCZ0809574.1"/>
    <property type="molecule type" value="Genomic_DNA"/>
</dbReference>
<dbReference type="RefSeq" id="WP_258434581.1">
    <property type="nucleotide sequence ID" value="NZ_JANSGW010000038.1"/>
</dbReference>
<dbReference type="InterPro" id="IPR020802">
    <property type="entry name" value="TesA-like"/>
</dbReference>
<dbReference type="AlphaFoldDB" id="A0AAP3DJE3"/>
<dbReference type="InterPro" id="IPR001031">
    <property type="entry name" value="Thioesterase"/>
</dbReference>
<reference evidence="2" key="1">
    <citation type="submission" date="2022-09" db="EMBL/GenBank/DDBJ databases">
        <title>Genome analysis and characterization of larvicidal activity of Brevibacillus strains.</title>
        <authorList>
            <person name="Patrusheva E.V."/>
            <person name="Izotova A.O."/>
            <person name="Toshchakov S.V."/>
            <person name="Sineoky S.P."/>
        </authorList>
    </citation>
    <scope>NUCLEOTIDE SEQUENCE</scope>
    <source>
        <strain evidence="2">VKPM_B-13247</strain>
    </source>
</reference>
<proteinExistence type="predicted"/>
<comment type="caution">
    <text evidence="2">The sequence shown here is derived from an EMBL/GenBank/DDBJ whole genome shotgun (WGS) entry which is preliminary data.</text>
</comment>
<evidence type="ECO:0000259" key="1">
    <source>
        <dbReference type="SMART" id="SM00824"/>
    </source>
</evidence>
<dbReference type="Pfam" id="PF00975">
    <property type="entry name" value="Thioesterase"/>
    <property type="match status" value="1"/>
</dbReference>
<accession>A0AAP3DJE3</accession>
<evidence type="ECO:0000313" key="3">
    <source>
        <dbReference type="Proteomes" id="UP001077662"/>
    </source>
</evidence>
<gene>
    <name evidence="2" type="ORF">O0554_22190</name>
</gene>
<evidence type="ECO:0000313" key="2">
    <source>
        <dbReference type="EMBL" id="MCZ0809574.1"/>
    </source>
</evidence>
<dbReference type="SUPFAM" id="SSF53474">
    <property type="entry name" value="alpha/beta-Hydrolases"/>
    <property type="match status" value="1"/>
</dbReference>
<dbReference type="SMART" id="SM00824">
    <property type="entry name" value="PKS_TE"/>
    <property type="match status" value="1"/>
</dbReference>
<feature type="domain" description="Thioesterase TesA-like" evidence="1">
    <location>
        <begin position="47"/>
        <end position="265"/>
    </location>
</feature>
<dbReference type="InterPro" id="IPR029058">
    <property type="entry name" value="AB_hydrolase_fold"/>
</dbReference>